<dbReference type="STRING" id="269800.Tfu_1147"/>
<dbReference type="InterPro" id="IPR036390">
    <property type="entry name" value="WH_DNA-bd_sf"/>
</dbReference>
<dbReference type="Gene3D" id="1.10.10.10">
    <property type="entry name" value="Winged helix-like DNA-binding domain superfamily/Winged helix DNA-binding domain"/>
    <property type="match status" value="1"/>
</dbReference>
<dbReference type="EMBL" id="CP000088">
    <property type="protein sequence ID" value="AAZ55185.1"/>
    <property type="molecule type" value="Genomic_DNA"/>
</dbReference>
<dbReference type="eggNOG" id="COG1695">
    <property type="taxonomic scope" value="Bacteria"/>
</dbReference>
<organism evidence="2">
    <name type="scientific">Thermobifida fusca (strain YX)</name>
    <dbReference type="NCBI Taxonomy" id="269800"/>
    <lineage>
        <taxon>Bacteria</taxon>
        <taxon>Bacillati</taxon>
        <taxon>Actinomycetota</taxon>
        <taxon>Actinomycetes</taxon>
        <taxon>Streptosporangiales</taxon>
        <taxon>Nocardiopsidaceae</taxon>
        <taxon>Thermobifida</taxon>
    </lineage>
</organism>
<dbReference type="PANTHER" id="PTHR43252">
    <property type="entry name" value="TRANSCRIPTIONAL REGULATOR YQJI"/>
    <property type="match status" value="1"/>
</dbReference>
<evidence type="ECO:0000313" key="2">
    <source>
        <dbReference type="EMBL" id="AAZ55185.1"/>
    </source>
</evidence>
<proteinExistence type="predicted"/>
<dbReference type="SUPFAM" id="SSF46785">
    <property type="entry name" value="Winged helix' DNA-binding domain"/>
    <property type="match status" value="1"/>
</dbReference>
<dbReference type="InterPro" id="IPR005149">
    <property type="entry name" value="Tscrpt_reg_PadR_N"/>
</dbReference>
<dbReference type="PANTHER" id="PTHR43252:SF2">
    <property type="entry name" value="TRANSCRIPTION REGULATOR, PADR-LIKE FAMILY"/>
    <property type="match status" value="1"/>
</dbReference>
<dbReference type="AlphaFoldDB" id="Q47QT2"/>
<feature type="domain" description="Transcription regulator PadR N-terminal" evidence="1">
    <location>
        <begin position="91"/>
        <end position="161"/>
    </location>
</feature>
<dbReference type="RefSeq" id="WP_011291594.1">
    <property type="nucleotide sequence ID" value="NC_007333.1"/>
</dbReference>
<accession>Q47QT2</accession>
<dbReference type="CDD" id="cd00090">
    <property type="entry name" value="HTH_ARSR"/>
    <property type="match status" value="1"/>
</dbReference>
<name>Q47QT2_THEFY</name>
<dbReference type="InterPro" id="IPR036388">
    <property type="entry name" value="WH-like_DNA-bd_sf"/>
</dbReference>
<dbReference type="InterPro" id="IPR011991">
    <property type="entry name" value="ArsR-like_HTH"/>
</dbReference>
<dbReference type="Pfam" id="PF03551">
    <property type="entry name" value="PadR"/>
    <property type="match status" value="1"/>
</dbReference>
<reference evidence="2" key="1">
    <citation type="submission" date="2005-07" db="EMBL/GenBank/DDBJ databases">
        <title>Complete sequence of Thermobifida fusca YX.</title>
        <authorList>
            <consortium name="US DOE Joint Genome Institute"/>
            <person name="Copeland A."/>
            <person name="Lucas S."/>
            <person name="Lapidus A."/>
            <person name="Barry K."/>
            <person name="Detter J.C."/>
            <person name="Glavina T."/>
            <person name="Hammon N."/>
            <person name="Israni S."/>
            <person name="Pitluck S."/>
            <person name="Di Bartolo G."/>
            <person name="Chain P."/>
            <person name="Schmutz J."/>
            <person name="Larimer F."/>
            <person name="Land M."/>
            <person name="Lykidis A."/>
            <person name="Richardson P."/>
        </authorList>
    </citation>
    <scope>NUCLEOTIDE SEQUENCE</scope>
    <source>
        <strain evidence="2">YX</strain>
    </source>
</reference>
<gene>
    <name evidence="2" type="ordered locus">Tfu_1147</name>
</gene>
<dbReference type="HOGENOM" id="CLU_063440_1_2_11"/>
<dbReference type="KEGG" id="tfu:Tfu_1147"/>
<evidence type="ECO:0000259" key="1">
    <source>
        <dbReference type="Pfam" id="PF03551"/>
    </source>
</evidence>
<protein>
    <submittedName>
        <fullName evidence="2">Transcriptional regulator, PadR family</fullName>
    </submittedName>
</protein>
<sequence>MVAMAIPAGWRTVGPGSFFRRAAGCRARRHAGHHHGWHFAHHGGFPPPIPPGPWPPHGGPAFGGPRGPFGFHGPRGGRGMRARRGDVRTGILLLLAERPMSGYEIIKEGRERSNGVWRLSPGSVYPVLQQLESEGLVTLAATGVGRRRPYELTEQGHAYVAEHAAELTPPWESAAQEYEETHARHLELASLASQLTAAVAQVSQVGTDAQVERVKQLLVKARKSVYRILAEDDLSDDEEL</sequence>